<sequence length="118" mass="13618">MMLLRRVDETARFEFRRVVVRAWMLAVGGDISTFCYIPNRPTGFWLRNHLTARVNSSSVDSRHLLKRQFDIHKALLGSERKKDVVKDSFRPLTTKTVDPRNLLPSRTALPLSGFAYSL</sequence>
<organism evidence="1 2">
    <name type="scientific">Arthrobotrys musiformis</name>
    <dbReference type="NCBI Taxonomy" id="47236"/>
    <lineage>
        <taxon>Eukaryota</taxon>
        <taxon>Fungi</taxon>
        <taxon>Dikarya</taxon>
        <taxon>Ascomycota</taxon>
        <taxon>Pezizomycotina</taxon>
        <taxon>Orbiliomycetes</taxon>
        <taxon>Orbiliales</taxon>
        <taxon>Orbiliaceae</taxon>
        <taxon>Arthrobotrys</taxon>
    </lineage>
</organism>
<dbReference type="EMBL" id="JAVHJL010000011">
    <property type="protein sequence ID" value="KAK6496463.1"/>
    <property type="molecule type" value="Genomic_DNA"/>
</dbReference>
<evidence type="ECO:0000313" key="1">
    <source>
        <dbReference type="EMBL" id="KAK6496463.1"/>
    </source>
</evidence>
<comment type="caution">
    <text evidence="1">The sequence shown here is derived from an EMBL/GenBank/DDBJ whole genome shotgun (WGS) entry which is preliminary data.</text>
</comment>
<dbReference type="AlphaFoldDB" id="A0AAV9VTG8"/>
<dbReference type="Proteomes" id="UP001370758">
    <property type="component" value="Unassembled WGS sequence"/>
</dbReference>
<reference evidence="1 2" key="1">
    <citation type="submission" date="2023-08" db="EMBL/GenBank/DDBJ databases">
        <authorList>
            <person name="Palmer J.M."/>
        </authorList>
    </citation>
    <scope>NUCLEOTIDE SEQUENCE [LARGE SCALE GENOMIC DNA]</scope>
    <source>
        <strain evidence="1 2">TWF481</strain>
    </source>
</reference>
<proteinExistence type="predicted"/>
<keyword evidence="2" id="KW-1185">Reference proteome</keyword>
<evidence type="ECO:0000313" key="2">
    <source>
        <dbReference type="Proteomes" id="UP001370758"/>
    </source>
</evidence>
<gene>
    <name evidence="1" type="ORF">TWF481_002480</name>
</gene>
<name>A0AAV9VTG8_9PEZI</name>
<accession>A0AAV9VTG8</accession>
<protein>
    <submittedName>
        <fullName evidence="1">Uncharacterized protein</fullName>
    </submittedName>
</protein>